<keyword evidence="1" id="KW-0175">Coiled coil</keyword>
<organism evidence="2 3">
    <name type="scientific">Sphingomonas panacisoli</name>
    <dbReference type="NCBI Taxonomy" id="1813879"/>
    <lineage>
        <taxon>Bacteria</taxon>
        <taxon>Pseudomonadati</taxon>
        <taxon>Pseudomonadota</taxon>
        <taxon>Alphaproteobacteria</taxon>
        <taxon>Sphingomonadales</taxon>
        <taxon>Sphingomonadaceae</taxon>
        <taxon>Sphingomonas</taxon>
    </lineage>
</organism>
<dbReference type="EMBL" id="CP042306">
    <property type="protein sequence ID" value="QDZ07435.1"/>
    <property type="molecule type" value="Genomic_DNA"/>
</dbReference>
<accession>A0A5B8LHX6</accession>
<evidence type="ECO:0000313" key="3">
    <source>
        <dbReference type="Proteomes" id="UP000315673"/>
    </source>
</evidence>
<reference evidence="2 3" key="1">
    <citation type="submission" date="2019-07" db="EMBL/GenBank/DDBJ databases">
        <title>Full genome sequence of Sphingomonas sp. 4R-6-7(HKS19).</title>
        <authorList>
            <person name="Im W.-T."/>
        </authorList>
    </citation>
    <scope>NUCLEOTIDE SEQUENCE [LARGE SCALE GENOMIC DNA]</scope>
    <source>
        <strain evidence="2 3">HKS19</strain>
    </source>
</reference>
<dbReference type="AlphaFoldDB" id="A0A5B8LHX6"/>
<gene>
    <name evidence="2" type="ORF">FPZ24_08050</name>
</gene>
<name>A0A5B8LHX6_9SPHN</name>
<dbReference type="KEGG" id="spai:FPZ24_08050"/>
<dbReference type="Proteomes" id="UP000315673">
    <property type="component" value="Chromosome"/>
</dbReference>
<feature type="coiled-coil region" evidence="1">
    <location>
        <begin position="20"/>
        <end position="54"/>
    </location>
</feature>
<sequence length="60" mass="6624">MNSQEAGRLRQIADAEMEKVLAARESVKRAQQDLEAAQKAALDAERDAVRAEMRNQVGKA</sequence>
<keyword evidence="3" id="KW-1185">Reference proteome</keyword>
<evidence type="ECO:0000256" key="1">
    <source>
        <dbReference type="SAM" id="Coils"/>
    </source>
</evidence>
<protein>
    <submittedName>
        <fullName evidence="2">Uncharacterized protein</fullName>
    </submittedName>
</protein>
<dbReference type="RefSeq" id="WP_146570878.1">
    <property type="nucleotide sequence ID" value="NZ_CP042306.1"/>
</dbReference>
<evidence type="ECO:0000313" key="2">
    <source>
        <dbReference type="EMBL" id="QDZ07435.1"/>
    </source>
</evidence>
<proteinExistence type="predicted"/>